<dbReference type="InterPro" id="IPR002686">
    <property type="entry name" value="Transposase_17"/>
</dbReference>
<evidence type="ECO:0000259" key="1">
    <source>
        <dbReference type="SMART" id="SM01321"/>
    </source>
</evidence>
<dbReference type="SMART" id="SM01321">
    <property type="entry name" value="Y1_Tnp"/>
    <property type="match status" value="1"/>
</dbReference>
<dbReference type="PANTHER" id="PTHR36966:SF1">
    <property type="entry name" value="REP-ASSOCIATED TYROSINE TRANSPOSASE"/>
    <property type="match status" value="1"/>
</dbReference>
<dbReference type="SUPFAM" id="SSF143422">
    <property type="entry name" value="Transposase IS200-like"/>
    <property type="match status" value="1"/>
</dbReference>
<keyword evidence="3" id="KW-1185">Reference proteome</keyword>
<dbReference type="Proteomes" id="UP000524404">
    <property type="component" value="Unassembled WGS sequence"/>
</dbReference>
<evidence type="ECO:0000313" key="3">
    <source>
        <dbReference type="Proteomes" id="UP000524404"/>
    </source>
</evidence>
<name>A0A841EL30_9BACT</name>
<evidence type="ECO:0000313" key="2">
    <source>
        <dbReference type="EMBL" id="MBB6002109.1"/>
    </source>
</evidence>
<gene>
    <name evidence="2" type="ORF">HNP25_000758</name>
</gene>
<organism evidence="2 3">
    <name type="scientific">Arcicella rosea</name>
    <dbReference type="NCBI Taxonomy" id="502909"/>
    <lineage>
        <taxon>Bacteria</taxon>
        <taxon>Pseudomonadati</taxon>
        <taxon>Bacteroidota</taxon>
        <taxon>Cytophagia</taxon>
        <taxon>Cytophagales</taxon>
        <taxon>Flectobacillaceae</taxon>
        <taxon>Arcicella</taxon>
    </lineage>
</organism>
<dbReference type="PANTHER" id="PTHR36966">
    <property type="entry name" value="REP-ASSOCIATED TYROSINE TRANSPOSASE"/>
    <property type="match status" value="1"/>
</dbReference>
<proteinExistence type="predicted"/>
<dbReference type="GO" id="GO:0006313">
    <property type="term" value="P:DNA transposition"/>
    <property type="evidence" value="ECO:0007669"/>
    <property type="project" value="InterPro"/>
</dbReference>
<dbReference type="RefSeq" id="WP_229202778.1">
    <property type="nucleotide sequence ID" value="NZ_JACHKT010000003.1"/>
</dbReference>
<dbReference type="EMBL" id="JACHKT010000003">
    <property type="protein sequence ID" value="MBB6002109.1"/>
    <property type="molecule type" value="Genomic_DNA"/>
</dbReference>
<reference evidence="2 3" key="1">
    <citation type="submission" date="2020-08" db="EMBL/GenBank/DDBJ databases">
        <title>Functional genomics of gut bacteria from endangered species of beetles.</title>
        <authorList>
            <person name="Carlos-Shanley C."/>
        </authorList>
    </citation>
    <scope>NUCLEOTIDE SEQUENCE [LARGE SCALE GENOMIC DNA]</scope>
    <source>
        <strain evidence="2 3">S00070</strain>
    </source>
</reference>
<comment type="caution">
    <text evidence="2">The sequence shown here is derived from an EMBL/GenBank/DDBJ whole genome shotgun (WGS) entry which is preliminary data.</text>
</comment>
<dbReference type="InterPro" id="IPR036515">
    <property type="entry name" value="Transposase_17_sf"/>
</dbReference>
<sequence>MQYSSMQIGVPYFYTATILNWQKLLKPDKYKDIIISSLQHLVAQQKIKVFAFVIMPNHIHLIWTMLAKNGKEMPNASFMKYTGHRFLEDLSLNHPKVLSYFEVECTNRKYHFWQRNSLPIALYSPTVWQQKIDYIHNNPVVEKWNLADLPENYRYSSAKFYEHGIDEFGILSHWQE</sequence>
<feature type="domain" description="Transposase IS200-like" evidence="1">
    <location>
        <begin position="7"/>
        <end position="138"/>
    </location>
</feature>
<protein>
    <submittedName>
        <fullName evidence="2">REP element-mobilizing transposase RayT</fullName>
    </submittedName>
</protein>
<dbReference type="Gene3D" id="3.30.70.1290">
    <property type="entry name" value="Transposase IS200-like"/>
    <property type="match status" value="1"/>
</dbReference>
<dbReference type="GO" id="GO:0043565">
    <property type="term" value="F:sequence-specific DNA binding"/>
    <property type="evidence" value="ECO:0007669"/>
    <property type="project" value="TreeGrafter"/>
</dbReference>
<dbReference type="AlphaFoldDB" id="A0A841EL30"/>
<dbReference type="InterPro" id="IPR052715">
    <property type="entry name" value="RAYT_transposase"/>
</dbReference>
<dbReference type="GO" id="GO:0004803">
    <property type="term" value="F:transposase activity"/>
    <property type="evidence" value="ECO:0007669"/>
    <property type="project" value="InterPro"/>
</dbReference>
<accession>A0A841EL30</accession>